<protein>
    <submittedName>
        <fullName evidence="1">Uncharacterized protein</fullName>
    </submittedName>
</protein>
<evidence type="ECO:0000313" key="1">
    <source>
        <dbReference type="EMBL" id="KGB21306.1"/>
    </source>
</evidence>
<dbReference type="PATRIC" id="fig|104102.7.peg.2907"/>
<keyword evidence="2" id="KW-1185">Reference proteome</keyword>
<dbReference type="AlphaFoldDB" id="A0A094ZFF9"/>
<proteinExistence type="predicted"/>
<dbReference type="EMBL" id="JOKM01000102">
    <property type="protein sequence ID" value="KGB21306.1"/>
    <property type="molecule type" value="Genomic_DNA"/>
</dbReference>
<reference evidence="1 2" key="1">
    <citation type="submission" date="2014-06" db="EMBL/GenBank/DDBJ databases">
        <title>Functional and comparative genomic analyses of the Drosophila gut microbiota identify candidate symbiosis factors.</title>
        <authorList>
            <person name="Newell P.D."/>
            <person name="Chaston J.M."/>
            <person name="Douglas A.E."/>
        </authorList>
    </citation>
    <scope>NUCLEOTIDE SEQUENCE [LARGE SCALE GENOMIC DNA]</scope>
    <source>
        <strain evidence="1 2">DmCS_006</strain>
    </source>
</reference>
<dbReference type="Proteomes" id="UP000029448">
    <property type="component" value="Unassembled WGS sequence"/>
</dbReference>
<organism evidence="1 2">
    <name type="scientific">Acetobacter tropicalis</name>
    <dbReference type="NCBI Taxonomy" id="104102"/>
    <lineage>
        <taxon>Bacteria</taxon>
        <taxon>Pseudomonadati</taxon>
        <taxon>Pseudomonadota</taxon>
        <taxon>Alphaproteobacteria</taxon>
        <taxon>Acetobacterales</taxon>
        <taxon>Acetobacteraceae</taxon>
        <taxon>Acetobacter</taxon>
    </lineage>
</organism>
<evidence type="ECO:0000313" key="2">
    <source>
        <dbReference type="Proteomes" id="UP000029448"/>
    </source>
</evidence>
<dbReference type="STRING" id="104102.AtDm6_2942"/>
<name>A0A094ZFF9_9PROT</name>
<comment type="caution">
    <text evidence="1">The sequence shown here is derived from an EMBL/GenBank/DDBJ whole genome shotgun (WGS) entry which is preliminary data.</text>
</comment>
<gene>
    <name evidence="1" type="ORF">AtDm6_2942</name>
</gene>
<sequence length="60" mass="6684">MLRENAPESLAFSQNIPCKGDPCCDRLRAGGQGWQKGKAIWLPEKRDGAQADKYAYIRSS</sequence>
<accession>A0A094ZFF9</accession>